<dbReference type="EMBL" id="CP011114">
    <property type="protein sequence ID" value="AKG36486.1"/>
    <property type="molecule type" value="Genomic_DNA"/>
</dbReference>
<organism evidence="1 2">
    <name type="scientific">Paenibacillus durus ATCC 35681</name>
    <dbReference type="NCBI Taxonomy" id="1333534"/>
    <lineage>
        <taxon>Bacteria</taxon>
        <taxon>Bacillati</taxon>
        <taxon>Bacillota</taxon>
        <taxon>Bacilli</taxon>
        <taxon>Bacillales</taxon>
        <taxon>Paenibacillaceae</taxon>
        <taxon>Paenibacillus</taxon>
    </lineage>
</organism>
<sequence length="140" mass="15728">MSEFSLFFAQNVDCDTTEEFIVSTRFKDKDGKPAAWKLRSMTEDENQECRKAATRKIKGKNGVYTPEIDANDYMAKLMTASVVYPDLKNAELQRSYSVLGAEALLRKMLLPGEFAALGERVQALNGFGTDMNELVDEVKN</sequence>
<reference evidence="1 2" key="1">
    <citation type="submission" date="2015-03" db="EMBL/GenBank/DDBJ databases">
        <authorList>
            <person name="Abdul Halim M."/>
        </authorList>
    </citation>
    <scope>NUCLEOTIDE SEQUENCE [LARGE SCALE GENOMIC DNA]</scope>
    <source>
        <strain evidence="1 2">ATCC 35681</strain>
    </source>
</reference>
<dbReference type="AlphaFoldDB" id="A0A0F7CJT8"/>
<dbReference type="InterPro" id="IPR038559">
    <property type="entry name" value="XkdN-like_sf"/>
</dbReference>
<name>A0A0F7CJT8_PAEDU</name>
<dbReference type="InterPro" id="IPR014986">
    <property type="entry name" value="XkdN-like"/>
</dbReference>
<dbReference type="Proteomes" id="UP000034189">
    <property type="component" value="Chromosome"/>
</dbReference>
<evidence type="ECO:0000313" key="1">
    <source>
        <dbReference type="EMBL" id="AKG36486.1"/>
    </source>
</evidence>
<dbReference type="Pfam" id="PF08890">
    <property type="entry name" value="Phage_TAC_5"/>
    <property type="match status" value="1"/>
</dbReference>
<evidence type="ECO:0000313" key="2">
    <source>
        <dbReference type="Proteomes" id="UP000034189"/>
    </source>
</evidence>
<dbReference type="PATRIC" id="fig|1333534.5.peg.4322"/>
<reference evidence="1 2" key="2">
    <citation type="journal article" date="2016" name="Genome Announc.">
        <title>Genome Sequence of a Gram-Positive Diazotroph, Paenibacillus durus Type Strain ATCC 35681.</title>
        <authorList>
            <person name="Halim M.A."/>
            <person name="Rahman A.Y."/>
            <person name="Sim K.S."/>
            <person name="Yam H.C."/>
            <person name="Rahim A.A."/>
            <person name="Ghazali A.H."/>
            <person name="Najimudin N."/>
        </authorList>
    </citation>
    <scope>NUCLEOTIDE SEQUENCE [LARGE SCALE GENOMIC DNA]</scope>
    <source>
        <strain evidence="1 2">ATCC 35681</strain>
    </source>
</reference>
<accession>A0A0F7CJT8</accession>
<dbReference type="RefSeq" id="WP_025695690.1">
    <property type="nucleotide sequence ID" value="NZ_ASQQ01000356.1"/>
</dbReference>
<gene>
    <name evidence="1" type="ORF">VK70_19650</name>
</gene>
<dbReference type="Gene3D" id="3.30.2220.30">
    <property type="match status" value="1"/>
</dbReference>
<protein>
    <submittedName>
        <fullName evidence="1">Phage portal protein</fullName>
    </submittedName>
</protein>
<dbReference type="HOGENOM" id="CLU_114419_3_0_9"/>
<dbReference type="OrthoDB" id="1807498at2"/>
<proteinExistence type="predicted"/>